<evidence type="ECO:0000313" key="1">
    <source>
        <dbReference type="EMBL" id="HAT4296739.1"/>
    </source>
</evidence>
<accession>A0AAN5N872</accession>
<evidence type="ECO:0000313" key="3">
    <source>
        <dbReference type="Proteomes" id="UP000668358"/>
    </source>
</evidence>
<dbReference type="RefSeq" id="WP_057231039.1">
    <property type="nucleotide sequence ID" value="NZ_CATNXT010000001.1"/>
</dbReference>
<protein>
    <submittedName>
        <fullName evidence="1">Uncharacterized protein</fullName>
    </submittedName>
</protein>
<evidence type="ECO:0000313" key="4">
    <source>
        <dbReference type="Proteomes" id="UP000855421"/>
    </source>
</evidence>
<evidence type="ECO:0000313" key="2">
    <source>
        <dbReference type="EMBL" id="MBO3415246.1"/>
    </source>
</evidence>
<dbReference type="Proteomes" id="UP000668358">
    <property type="component" value="Unassembled WGS sequence"/>
</dbReference>
<dbReference type="AlphaFoldDB" id="A0AAN5N872"/>
<gene>
    <name evidence="1" type="ORF">I9063_000028</name>
    <name evidence="2" type="ORF">JJB78_01735</name>
</gene>
<dbReference type="Proteomes" id="UP000855421">
    <property type="component" value="Unassembled WGS sequence"/>
</dbReference>
<reference evidence="1" key="1">
    <citation type="journal article" date="2018" name="Genome Biol.">
        <title>SKESA: strategic k-mer extension for scrupulous assemblies.</title>
        <authorList>
            <person name="Souvorov A."/>
            <person name="Agarwala R."/>
            <person name="Lipman D.J."/>
        </authorList>
    </citation>
    <scope>NUCLEOTIDE SEQUENCE</scope>
    <source>
        <strain evidence="1">C25</strain>
    </source>
</reference>
<reference evidence="1" key="2">
    <citation type="submission" date="2020-07" db="EMBL/GenBank/DDBJ databases">
        <authorList>
            <consortium name="NCBI Pathogen Detection Project"/>
        </authorList>
    </citation>
    <scope>NUCLEOTIDE SEQUENCE</scope>
    <source>
        <strain evidence="1">C25</strain>
    </source>
</reference>
<organism evidence="1 4">
    <name type="scientific">Clostridium perfringens</name>
    <dbReference type="NCBI Taxonomy" id="1502"/>
    <lineage>
        <taxon>Bacteria</taxon>
        <taxon>Bacillati</taxon>
        <taxon>Bacillota</taxon>
        <taxon>Clostridia</taxon>
        <taxon>Eubacteriales</taxon>
        <taxon>Clostridiaceae</taxon>
        <taxon>Clostridium</taxon>
    </lineage>
</organism>
<dbReference type="EMBL" id="JAENRE010000001">
    <property type="protein sequence ID" value="MBO3415246.1"/>
    <property type="molecule type" value="Genomic_DNA"/>
</dbReference>
<comment type="caution">
    <text evidence="1">The sequence shown here is derived from an EMBL/GenBank/DDBJ whole genome shotgun (WGS) entry which is preliminary data.</text>
</comment>
<dbReference type="EMBL" id="DACTBT010000001">
    <property type="protein sequence ID" value="HAT4296739.1"/>
    <property type="molecule type" value="Genomic_DNA"/>
</dbReference>
<proteinExistence type="predicted"/>
<name>A0AAN5N872_CLOPF</name>
<reference evidence="2 3" key="3">
    <citation type="submission" date="2020-12" db="EMBL/GenBank/DDBJ databases">
        <title>Comparative genomics of Clostridium perfringens reveals patterns of host-associated phylogenetic clades and virulence factors.</title>
        <authorList>
            <person name="Smith A.H."/>
            <person name="Geier R."/>
        </authorList>
    </citation>
    <scope>NUCLEOTIDE SEQUENCE [LARGE SCALE GENOMIC DNA]</scope>
    <source>
        <strain evidence="2 3">CHD15829P</strain>
    </source>
</reference>
<sequence length="108" mass="12907">MQYYYRYIFKNKDLKKLNVWDYSHEITSALKTHYQSSLIEVDFSSSHYGFWLNRIKDPTEHSKVGKKITSLVPDFNKYKSTYSYLNNDGTKGKSTQIFIEDEKSRKSR</sequence>